<dbReference type="Proteomes" id="UP000307244">
    <property type="component" value="Unassembled WGS sequence"/>
</dbReference>
<feature type="domain" description="Spore protein YkvP/CgeB glycosyl transferase-like" evidence="1">
    <location>
        <begin position="212"/>
        <end position="315"/>
    </location>
</feature>
<keyword evidence="3" id="KW-1185">Reference proteome</keyword>
<dbReference type="RefSeq" id="WP_136837828.1">
    <property type="nucleotide sequence ID" value="NZ_SWBQ01000008.1"/>
</dbReference>
<name>A0A4U1CAB2_9SPHI</name>
<dbReference type="GO" id="GO:0016740">
    <property type="term" value="F:transferase activity"/>
    <property type="evidence" value="ECO:0007669"/>
    <property type="project" value="UniProtKB-KW"/>
</dbReference>
<dbReference type="Pfam" id="PF13524">
    <property type="entry name" value="Glyco_trans_1_2"/>
    <property type="match status" value="1"/>
</dbReference>
<dbReference type="InterPro" id="IPR055259">
    <property type="entry name" value="YkvP/CgeB_Glyco_trans-like"/>
</dbReference>
<sequence>MKVAYIYNINNTQDYATKTVVDGFKNAFTERKDTFRIFDLIKLKSSFWPHEKLRLITYAPDVIFTDVENVSNIPLSLLKNTKLVLSGSFYSSCSYLPKTLAVTAKTKQVLNKYSTKHNILIRSPYDESFNERFFGGYQKDLGISVMQSLHCADSAKYSAPLLNPEFDFLWVGDIGTRTTTYKAFIQPLKTTFSNYLEYNEHNMINPRTIESKGYYSRSFITPNIHTEIEIKNRMLLNEMVFKSSMLGGFQICDNPLAGELFQEDELIITTNGDDFLEKAHHYISHPDKRMEMIKKMQENILKNHTYSNRIDQILASYS</sequence>
<accession>A0A4U1CAB2</accession>
<organism evidence="2 3">
    <name type="scientific">Pedobacter frigoris</name>
    <dbReference type="NCBI Taxonomy" id="2571272"/>
    <lineage>
        <taxon>Bacteria</taxon>
        <taxon>Pseudomonadati</taxon>
        <taxon>Bacteroidota</taxon>
        <taxon>Sphingobacteriia</taxon>
        <taxon>Sphingobacteriales</taxon>
        <taxon>Sphingobacteriaceae</taxon>
        <taxon>Pedobacter</taxon>
    </lineage>
</organism>
<dbReference type="OrthoDB" id="749883at2"/>
<dbReference type="AlphaFoldDB" id="A0A4U1CAB2"/>
<protein>
    <submittedName>
        <fullName evidence="2">Glycosyltransferase family 1 protein</fullName>
    </submittedName>
</protein>
<dbReference type="EMBL" id="SWBQ01000008">
    <property type="protein sequence ID" value="TKC02909.1"/>
    <property type="molecule type" value="Genomic_DNA"/>
</dbReference>
<evidence type="ECO:0000259" key="1">
    <source>
        <dbReference type="Pfam" id="PF13524"/>
    </source>
</evidence>
<proteinExistence type="predicted"/>
<gene>
    <name evidence="2" type="ORF">FA047_19780</name>
</gene>
<reference evidence="2 3" key="1">
    <citation type="submission" date="2019-04" db="EMBL/GenBank/DDBJ databases">
        <title>Pedobacter sp. RP-3-15 sp. nov., isolated from Arctic soil.</title>
        <authorList>
            <person name="Dahal R.H."/>
            <person name="Kim D.-U."/>
        </authorList>
    </citation>
    <scope>NUCLEOTIDE SEQUENCE [LARGE SCALE GENOMIC DNA]</scope>
    <source>
        <strain evidence="2 3">RP-3-15</strain>
    </source>
</reference>
<comment type="caution">
    <text evidence="2">The sequence shown here is derived from an EMBL/GenBank/DDBJ whole genome shotgun (WGS) entry which is preliminary data.</text>
</comment>
<keyword evidence="2" id="KW-0808">Transferase</keyword>
<evidence type="ECO:0000313" key="3">
    <source>
        <dbReference type="Proteomes" id="UP000307244"/>
    </source>
</evidence>
<evidence type="ECO:0000313" key="2">
    <source>
        <dbReference type="EMBL" id="TKC02909.1"/>
    </source>
</evidence>